<keyword evidence="2" id="KW-1185">Reference proteome</keyword>
<sequence>MHLLGKLCEVAANREYIYFEISATSAAWLLCSLVRAAPGLLRQAIASLEKKDFLTYDNCVNFSVLNVVSRMCQSITAVQQLMSLGFLKFWVQHIIEICQGNLSDDKLLSCESSQMEELVSLVHCVASLSFIRAVVEYLDHEGSPLFRPLISFSVMAIKCVSHVANNWPFKLENATINLLCRCAAAGGGHRGRIAATLCDILRSSGLGGSVQQMVLRCVLEDETVTVKVFDKISQSNSLSYEISDRLLHPVFGCLRRERVLTVSQYSSFCEILDMAKMKSVKKASLQNVVLCRFRVFRQ</sequence>
<reference evidence="3" key="1">
    <citation type="submission" date="2017-02" db="UniProtKB">
        <authorList>
            <consortium name="WormBaseParasite"/>
        </authorList>
    </citation>
    <scope>IDENTIFICATION</scope>
</reference>
<proteinExistence type="predicted"/>
<organism evidence="3">
    <name type="scientific">Enterobius vermicularis</name>
    <name type="common">Human pinworm</name>
    <dbReference type="NCBI Taxonomy" id="51028"/>
    <lineage>
        <taxon>Eukaryota</taxon>
        <taxon>Metazoa</taxon>
        <taxon>Ecdysozoa</taxon>
        <taxon>Nematoda</taxon>
        <taxon>Chromadorea</taxon>
        <taxon>Rhabditida</taxon>
        <taxon>Spirurina</taxon>
        <taxon>Oxyuridomorpha</taxon>
        <taxon>Oxyuroidea</taxon>
        <taxon>Oxyuridae</taxon>
        <taxon>Enterobius</taxon>
    </lineage>
</organism>
<name>A0A0N4UZY7_ENTVE</name>
<evidence type="ECO:0000313" key="3">
    <source>
        <dbReference type="WBParaSite" id="EVEC_0000320701-mRNA-1"/>
    </source>
</evidence>
<dbReference type="Proteomes" id="UP000274131">
    <property type="component" value="Unassembled WGS sequence"/>
</dbReference>
<accession>A0A0N4UZY7</accession>
<gene>
    <name evidence="1" type="ORF">EVEC_LOCUS2915</name>
</gene>
<dbReference type="OrthoDB" id="5908248at2759"/>
<reference evidence="1 2" key="2">
    <citation type="submission" date="2018-10" db="EMBL/GenBank/DDBJ databases">
        <authorList>
            <consortium name="Pathogen Informatics"/>
        </authorList>
    </citation>
    <scope>NUCLEOTIDE SEQUENCE [LARGE SCALE GENOMIC DNA]</scope>
</reference>
<dbReference type="EMBL" id="UXUI01007471">
    <property type="protein sequence ID" value="VDD87772.1"/>
    <property type="molecule type" value="Genomic_DNA"/>
</dbReference>
<protein>
    <submittedName>
        <fullName evidence="1 3">Uncharacterized protein</fullName>
    </submittedName>
</protein>
<dbReference type="WBParaSite" id="EVEC_0000320701-mRNA-1">
    <property type="protein sequence ID" value="EVEC_0000320701-mRNA-1"/>
    <property type="gene ID" value="EVEC_0000320701"/>
</dbReference>
<evidence type="ECO:0000313" key="1">
    <source>
        <dbReference type="EMBL" id="VDD87772.1"/>
    </source>
</evidence>
<dbReference type="AlphaFoldDB" id="A0A0N4UZY7"/>
<evidence type="ECO:0000313" key="2">
    <source>
        <dbReference type="Proteomes" id="UP000274131"/>
    </source>
</evidence>